<proteinExistence type="predicted"/>
<dbReference type="RefSeq" id="WP_130024139.1">
    <property type="nucleotide sequence ID" value="NZ_SEWF01000078.1"/>
</dbReference>
<sequence>MTNPNETTEKKYPTHQIFLVTPIPGSEKSNWLKVAAVWANKDGKGFNIVPEHPITPGGKYVMRPYSPKTNK</sequence>
<comment type="caution">
    <text evidence="1">The sequence shown here is derived from an EMBL/GenBank/DDBJ whole genome shotgun (WGS) entry which is preliminary data.</text>
</comment>
<gene>
    <name evidence="1" type="ORF">EWM59_25940</name>
</gene>
<reference evidence="1 2" key="1">
    <citation type="submission" date="2019-02" db="EMBL/GenBank/DDBJ databases">
        <title>Bacterial novel species Emticicia sp. 17J42-9 isolated from soil.</title>
        <authorList>
            <person name="Jung H.-Y."/>
        </authorList>
    </citation>
    <scope>NUCLEOTIDE SEQUENCE [LARGE SCALE GENOMIC DNA]</scope>
    <source>
        <strain evidence="1 2">17J42-9</strain>
    </source>
</reference>
<accession>A0A4Q5LSU9</accession>
<evidence type="ECO:0000313" key="2">
    <source>
        <dbReference type="Proteomes" id="UP000293162"/>
    </source>
</evidence>
<organism evidence="1 2">
    <name type="scientific">Emticicia agri</name>
    <dbReference type="NCBI Taxonomy" id="2492393"/>
    <lineage>
        <taxon>Bacteria</taxon>
        <taxon>Pseudomonadati</taxon>
        <taxon>Bacteroidota</taxon>
        <taxon>Cytophagia</taxon>
        <taxon>Cytophagales</taxon>
        <taxon>Leadbetterellaceae</taxon>
        <taxon>Emticicia</taxon>
    </lineage>
</organism>
<keyword evidence="2" id="KW-1185">Reference proteome</keyword>
<evidence type="ECO:0000313" key="1">
    <source>
        <dbReference type="EMBL" id="RYU92678.1"/>
    </source>
</evidence>
<name>A0A4Q5LSU9_9BACT</name>
<dbReference type="AlphaFoldDB" id="A0A4Q5LSU9"/>
<dbReference type="Proteomes" id="UP000293162">
    <property type="component" value="Unassembled WGS sequence"/>
</dbReference>
<dbReference type="EMBL" id="SEWF01000078">
    <property type="protein sequence ID" value="RYU92678.1"/>
    <property type="molecule type" value="Genomic_DNA"/>
</dbReference>
<protein>
    <submittedName>
        <fullName evidence="1">Uncharacterized protein</fullName>
    </submittedName>
</protein>
<dbReference type="OrthoDB" id="1450404at2"/>